<proteinExistence type="predicted"/>
<keyword evidence="1" id="KW-0175">Coiled coil</keyword>
<evidence type="ECO:0000256" key="1">
    <source>
        <dbReference type="SAM" id="Coils"/>
    </source>
</evidence>
<dbReference type="EMBL" id="ML977559">
    <property type="protein sequence ID" value="KAF2006663.1"/>
    <property type="molecule type" value="Genomic_DNA"/>
</dbReference>
<dbReference type="OrthoDB" id="5426877at2759"/>
<protein>
    <submittedName>
        <fullName evidence="2">Uncharacterized protein</fullName>
    </submittedName>
</protein>
<dbReference type="Proteomes" id="UP000799779">
    <property type="component" value="Unassembled WGS sequence"/>
</dbReference>
<accession>A0A6A5WXX4</accession>
<reference evidence="2" key="1">
    <citation type="journal article" date="2020" name="Stud. Mycol.">
        <title>101 Dothideomycetes genomes: a test case for predicting lifestyles and emergence of pathogens.</title>
        <authorList>
            <person name="Haridas S."/>
            <person name="Albert R."/>
            <person name="Binder M."/>
            <person name="Bloem J."/>
            <person name="Labutti K."/>
            <person name="Salamov A."/>
            <person name="Andreopoulos B."/>
            <person name="Baker S."/>
            <person name="Barry K."/>
            <person name="Bills G."/>
            <person name="Bluhm B."/>
            <person name="Cannon C."/>
            <person name="Castanera R."/>
            <person name="Culley D."/>
            <person name="Daum C."/>
            <person name="Ezra D."/>
            <person name="Gonzalez J."/>
            <person name="Henrissat B."/>
            <person name="Kuo A."/>
            <person name="Liang C."/>
            <person name="Lipzen A."/>
            <person name="Lutzoni F."/>
            <person name="Magnuson J."/>
            <person name="Mondo S."/>
            <person name="Nolan M."/>
            <person name="Ohm R."/>
            <person name="Pangilinan J."/>
            <person name="Park H.-J."/>
            <person name="Ramirez L."/>
            <person name="Alfaro M."/>
            <person name="Sun H."/>
            <person name="Tritt A."/>
            <person name="Yoshinaga Y."/>
            <person name="Zwiers L.-H."/>
            <person name="Turgeon B."/>
            <person name="Goodwin S."/>
            <person name="Spatafora J."/>
            <person name="Crous P."/>
            <person name="Grigoriev I."/>
        </authorList>
    </citation>
    <scope>NUCLEOTIDE SEQUENCE</scope>
    <source>
        <strain evidence="2">CBS 123094</strain>
    </source>
</reference>
<evidence type="ECO:0000313" key="2">
    <source>
        <dbReference type="EMBL" id="KAF2006663.1"/>
    </source>
</evidence>
<organism evidence="2 3">
    <name type="scientific">Amniculicola lignicola CBS 123094</name>
    <dbReference type="NCBI Taxonomy" id="1392246"/>
    <lineage>
        <taxon>Eukaryota</taxon>
        <taxon>Fungi</taxon>
        <taxon>Dikarya</taxon>
        <taxon>Ascomycota</taxon>
        <taxon>Pezizomycotina</taxon>
        <taxon>Dothideomycetes</taxon>
        <taxon>Pleosporomycetidae</taxon>
        <taxon>Pleosporales</taxon>
        <taxon>Amniculicolaceae</taxon>
        <taxon>Amniculicola</taxon>
    </lineage>
</organism>
<gene>
    <name evidence="2" type="ORF">P154DRAFT_600725</name>
</gene>
<dbReference type="AlphaFoldDB" id="A0A6A5WXX4"/>
<dbReference type="Gene3D" id="2.180.10.10">
    <property type="entry name" value="RHS repeat-associated core"/>
    <property type="match status" value="1"/>
</dbReference>
<feature type="coiled-coil region" evidence="1">
    <location>
        <begin position="84"/>
        <end position="111"/>
    </location>
</feature>
<sequence>MDVLLNTSNFLGDHLDKYKQYQDKCCTEIQAIKDTAKDNTLHRAIEAWQRQIQRPAQNLADDLKKIRSRSKLLLETIEAFDNTLAGHATLKEQYQKAIEGLEDQRQELRTLIGKKWSEARNSSEFMHIVANTAEGVIREMADVLTAHDYAIAFEAGEREAILDKAQCAGFMAYHKAIGHPYVHERALHAWLKDTDALNNPKSPWFDAFDPGHPLSLCHPAGRDWAPKQDLSYFPCILHGIGFRRQDKDNKEETTILRFQFQDDGDLLDFERHSAKERDEESGLSYHGARYYASWLCRWTSPNPALCHEEPWKEHDKKPSDDKQVGGTVTKRLLAGSCPYVYVDNRPTIAFDPDGRDAIYILNHGDVGGLPYSGHPGVLAINNKMGETRYYDFTSGDWPHDWVLRDRGAYDDSENPLTPRLKMGKNGSPDSESLTSLMEWMHDHVTMNKNLPSLAYCAIILIIQTPLLGKLVDCTTSGCQIRQI</sequence>
<keyword evidence="3" id="KW-1185">Reference proteome</keyword>
<name>A0A6A5WXX4_9PLEO</name>
<evidence type="ECO:0000313" key="3">
    <source>
        <dbReference type="Proteomes" id="UP000799779"/>
    </source>
</evidence>